<comment type="caution">
    <text evidence="11">The sequence shown here is derived from an EMBL/GenBank/DDBJ whole genome shotgun (WGS) entry which is preliminary data.</text>
</comment>
<dbReference type="GO" id="GO:0015937">
    <property type="term" value="P:coenzyme A biosynthetic process"/>
    <property type="evidence" value="ECO:0007669"/>
    <property type="project" value="UniProtKB-UniRule"/>
</dbReference>
<keyword evidence="7 9" id="KW-0173">Coenzyme A biosynthesis</keyword>
<keyword evidence="1 9" id="KW-0963">Cytoplasm</keyword>
<feature type="binding site" evidence="9">
    <location>
        <begin position="95"/>
        <end position="97"/>
    </location>
    <ligand>
        <name>ATP</name>
        <dbReference type="ChEBI" id="CHEBI:30616"/>
    </ligand>
</feature>
<accession>A0A937AS03</accession>
<reference evidence="11" key="1">
    <citation type="submission" date="2019-02" db="EMBL/GenBank/DDBJ databases">
        <title>A novel Candidatus Liberibacter species associated with the New Zealand native fuchsia psyllid, Ctenarytaina fuchsiae.</title>
        <authorList>
            <person name="Thompson S.M."/>
            <person name="Jorgensen N."/>
            <person name="David C."/>
            <person name="Bulman S.R."/>
            <person name="Smith G.R."/>
        </authorList>
    </citation>
    <scope>NUCLEOTIDE SEQUENCE</scope>
    <source>
        <strain evidence="11">Oxford</strain>
    </source>
</reference>
<feature type="domain" description="Cytidyltransferase-like" evidence="10">
    <location>
        <begin position="6"/>
        <end position="140"/>
    </location>
</feature>
<dbReference type="GO" id="GO:0004595">
    <property type="term" value="F:pantetheine-phosphate adenylyltransferase activity"/>
    <property type="evidence" value="ECO:0007669"/>
    <property type="project" value="UniProtKB-UniRule"/>
</dbReference>
<evidence type="ECO:0000313" key="11">
    <source>
        <dbReference type="EMBL" id="MBL0848975.1"/>
    </source>
</evidence>
<gene>
    <name evidence="9" type="primary">coaD</name>
    <name evidence="11" type="ORF">EU981_02630</name>
</gene>
<evidence type="ECO:0000256" key="9">
    <source>
        <dbReference type="HAMAP-Rule" id="MF_00151"/>
    </source>
</evidence>
<comment type="pathway">
    <text evidence="9">Cofactor biosynthesis; coenzyme A biosynthesis; CoA from (R)-pantothenate: step 4/5.</text>
</comment>
<dbReference type="HAMAP" id="MF_00151">
    <property type="entry name" value="PPAT_bact"/>
    <property type="match status" value="1"/>
</dbReference>
<feature type="binding site" evidence="9">
    <location>
        <position position="80"/>
    </location>
    <ligand>
        <name>substrate</name>
    </ligand>
</feature>
<comment type="function">
    <text evidence="9">Reversibly transfers an adenylyl group from ATP to 4'-phosphopantetheine, yielding dephospho-CoA (dPCoA) and pyrophosphate.</text>
</comment>
<evidence type="ECO:0000313" key="12">
    <source>
        <dbReference type="Proteomes" id="UP000736856"/>
    </source>
</evidence>
<keyword evidence="2 9" id="KW-0808">Transferase</keyword>
<feature type="binding site" evidence="9">
    <location>
        <position position="42"/>
    </location>
    <ligand>
        <name>substrate</name>
    </ligand>
</feature>
<proteinExistence type="inferred from homology"/>
<feature type="binding site" evidence="9">
    <location>
        <position position="18"/>
    </location>
    <ligand>
        <name>ATP</name>
        <dbReference type="ChEBI" id="CHEBI:30616"/>
    </ligand>
</feature>
<evidence type="ECO:0000256" key="2">
    <source>
        <dbReference type="ARBA" id="ARBA00022679"/>
    </source>
</evidence>
<keyword evidence="4 9" id="KW-0547">Nucleotide-binding</keyword>
<feature type="binding site" evidence="9">
    <location>
        <position position="10"/>
    </location>
    <ligand>
        <name>substrate</name>
    </ligand>
</feature>
<dbReference type="PANTHER" id="PTHR21342:SF1">
    <property type="entry name" value="PHOSPHOPANTETHEINE ADENYLYLTRANSFERASE"/>
    <property type="match status" value="1"/>
</dbReference>
<dbReference type="Pfam" id="PF01467">
    <property type="entry name" value="CTP_transf_like"/>
    <property type="match status" value="1"/>
</dbReference>
<feature type="binding site" evidence="9">
    <location>
        <begin position="10"/>
        <end position="11"/>
    </location>
    <ligand>
        <name>ATP</name>
        <dbReference type="ChEBI" id="CHEBI:30616"/>
    </ligand>
</feature>
<keyword evidence="6 9" id="KW-0460">Magnesium</keyword>
<keyword evidence="5 9" id="KW-0067">ATP-binding</keyword>
<dbReference type="EMBL" id="SEOL01000004">
    <property type="protein sequence ID" value="MBL0848975.1"/>
    <property type="molecule type" value="Genomic_DNA"/>
</dbReference>
<dbReference type="Proteomes" id="UP000736856">
    <property type="component" value="Unassembled WGS sequence"/>
</dbReference>
<sequence length="165" mass="18481">MTKKAVYTGSFNPITNGHMDILNQALSFVEEVVVAVGCHSSKQTSFLSIQERSELIMQSVVDLYSKNQTRVSVISFQGLAVHLAKDISAQVIIRGLRDMVDFDYEMRMASVNRRLYPDISTLALFSGEQSRCINSTLVRHLVSIGGDIRSFVPDPVCVFLKNRHK</sequence>
<dbReference type="AlphaFoldDB" id="A0A937AS03"/>
<evidence type="ECO:0000259" key="10">
    <source>
        <dbReference type="Pfam" id="PF01467"/>
    </source>
</evidence>
<comment type="subunit">
    <text evidence="9">Homohexamer.</text>
</comment>
<dbReference type="InterPro" id="IPR001980">
    <property type="entry name" value="PPAT"/>
</dbReference>
<name>A0A937AS03_9HYPH</name>
<evidence type="ECO:0000256" key="1">
    <source>
        <dbReference type="ARBA" id="ARBA00022490"/>
    </source>
</evidence>
<dbReference type="EC" id="2.7.7.3" evidence="9"/>
<feature type="binding site" evidence="9">
    <location>
        <begin position="130"/>
        <end position="136"/>
    </location>
    <ligand>
        <name>ATP</name>
        <dbReference type="ChEBI" id="CHEBI:30616"/>
    </ligand>
</feature>
<organism evidence="11 12">
    <name type="scientific">Candidatus Liberibacter ctenarytainae</name>
    <dbReference type="NCBI Taxonomy" id="2020335"/>
    <lineage>
        <taxon>Bacteria</taxon>
        <taxon>Pseudomonadati</taxon>
        <taxon>Pseudomonadota</taxon>
        <taxon>Alphaproteobacteria</taxon>
        <taxon>Hyphomicrobiales</taxon>
        <taxon>Rhizobiaceae</taxon>
        <taxon>Liberibacter</taxon>
    </lineage>
</organism>
<dbReference type="NCBIfam" id="TIGR00125">
    <property type="entry name" value="cyt_tran_rel"/>
    <property type="match status" value="1"/>
</dbReference>
<evidence type="ECO:0000256" key="3">
    <source>
        <dbReference type="ARBA" id="ARBA00022695"/>
    </source>
</evidence>
<feature type="binding site" evidence="9">
    <location>
        <position position="105"/>
    </location>
    <ligand>
        <name>ATP</name>
        <dbReference type="ChEBI" id="CHEBI:30616"/>
    </ligand>
</feature>
<dbReference type="NCBIfam" id="TIGR01510">
    <property type="entry name" value="coaD_prev_kdtB"/>
    <property type="match status" value="1"/>
</dbReference>
<keyword evidence="3 9" id="KW-0548">Nucleotidyltransferase</keyword>
<feature type="site" description="Transition state stabilizer" evidence="9">
    <location>
        <position position="18"/>
    </location>
</feature>
<evidence type="ECO:0000256" key="5">
    <source>
        <dbReference type="ARBA" id="ARBA00022840"/>
    </source>
</evidence>
<comment type="subcellular location">
    <subcellularLocation>
        <location evidence="9">Cytoplasm</location>
    </subcellularLocation>
</comment>
<evidence type="ECO:0000256" key="4">
    <source>
        <dbReference type="ARBA" id="ARBA00022741"/>
    </source>
</evidence>
<evidence type="ECO:0000256" key="7">
    <source>
        <dbReference type="ARBA" id="ARBA00022993"/>
    </source>
</evidence>
<comment type="similarity">
    <text evidence="9">Belongs to the bacterial CoaD family.</text>
</comment>
<dbReference type="InterPro" id="IPR014729">
    <property type="entry name" value="Rossmann-like_a/b/a_fold"/>
</dbReference>
<dbReference type="PRINTS" id="PR01020">
    <property type="entry name" value="LPSBIOSNTHSS"/>
</dbReference>
<feature type="binding site" evidence="9">
    <location>
        <position position="94"/>
    </location>
    <ligand>
        <name>substrate</name>
    </ligand>
</feature>
<evidence type="ECO:0000256" key="6">
    <source>
        <dbReference type="ARBA" id="ARBA00022842"/>
    </source>
</evidence>
<comment type="catalytic activity">
    <reaction evidence="8 9">
        <text>(R)-4'-phosphopantetheine + ATP + H(+) = 3'-dephospho-CoA + diphosphate</text>
        <dbReference type="Rhea" id="RHEA:19801"/>
        <dbReference type="ChEBI" id="CHEBI:15378"/>
        <dbReference type="ChEBI" id="CHEBI:30616"/>
        <dbReference type="ChEBI" id="CHEBI:33019"/>
        <dbReference type="ChEBI" id="CHEBI:57328"/>
        <dbReference type="ChEBI" id="CHEBI:61723"/>
        <dbReference type="EC" id="2.7.7.3"/>
    </reaction>
</comment>
<dbReference type="GO" id="GO:0005524">
    <property type="term" value="F:ATP binding"/>
    <property type="evidence" value="ECO:0007669"/>
    <property type="project" value="UniProtKB-KW"/>
</dbReference>
<dbReference type="Gene3D" id="3.40.50.620">
    <property type="entry name" value="HUPs"/>
    <property type="match status" value="1"/>
</dbReference>
<protein>
    <recommendedName>
        <fullName evidence="9">Phosphopantetheine adenylyltransferase</fullName>
        <ecNumber evidence="9">2.7.7.3</ecNumber>
    </recommendedName>
    <alternativeName>
        <fullName evidence="9">Dephospho-CoA pyrophosphorylase</fullName>
    </alternativeName>
    <alternativeName>
        <fullName evidence="9">Pantetheine-phosphate adenylyltransferase</fullName>
        <shortName evidence="9">PPAT</shortName>
    </alternativeName>
</protein>
<dbReference type="PANTHER" id="PTHR21342">
    <property type="entry name" value="PHOSPHOPANTETHEINE ADENYLYLTRANSFERASE"/>
    <property type="match status" value="1"/>
</dbReference>
<dbReference type="InterPro" id="IPR004821">
    <property type="entry name" value="Cyt_trans-like"/>
</dbReference>
<dbReference type="GO" id="GO:0005737">
    <property type="term" value="C:cytoplasm"/>
    <property type="evidence" value="ECO:0007669"/>
    <property type="project" value="UniProtKB-SubCell"/>
</dbReference>
<dbReference type="SUPFAM" id="SSF52374">
    <property type="entry name" value="Nucleotidylyl transferase"/>
    <property type="match status" value="1"/>
</dbReference>
<evidence type="ECO:0000256" key="8">
    <source>
        <dbReference type="ARBA" id="ARBA00029346"/>
    </source>
</evidence>
<comment type="cofactor">
    <cofactor evidence="9">
        <name>Mg(2+)</name>
        <dbReference type="ChEBI" id="CHEBI:18420"/>
    </cofactor>
</comment>